<dbReference type="STRING" id="856793.MICA_2323"/>
<dbReference type="RefSeq" id="WP_014103848.1">
    <property type="nucleotide sequence ID" value="NC_016026.1"/>
</dbReference>
<dbReference type="AlphaFoldDB" id="G2KT81"/>
<feature type="region of interest" description="Disordered" evidence="1">
    <location>
        <begin position="48"/>
        <end position="81"/>
    </location>
</feature>
<reference evidence="2 3" key="1">
    <citation type="journal article" date="2011" name="BMC Genomics">
        <title>Genomic insights into an obligate epibiotic bacterial predator: Micavibrio aeruginosavorus ARL-13.</title>
        <authorList>
            <person name="Wang Z."/>
            <person name="Kadouri D."/>
            <person name="Wu M."/>
        </authorList>
    </citation>
    <scope>NUCLEOTIDE SEQUENCE [LARGE SCALE GENOMIC DNA]</scope>
    <source>
        <strain evidence="2 3">ARL-13</strain>
    </source>
</reference>
<evidence type="ECO:0000313" key="3">
    <source>
        <dbReference type="Proteomes" id="UP000009286"/>
    </source>
</evidence>
<feature type="compositionally biased region" description="Low complexity" evidence="1">
    <location>
        <begin position="48"/>
        <end position="62"/>
    </location>
</feature>
<dbReference type="Proteomes" id="UP000009286">
    <property type="component" value="Chromosome"/>
</dbReference>
<proteinExistence type="predicted"/>
<sequence>MSAPLSRYEGPELMARLAGIQSLQTLAGTQGAGVIANFARENGLDQAAPKAPETTAPAAEQQGWTQILGNSGPSNNTPGAM</sequence>
<dbReference type="HOGENOM" id="CLU_2569931_0_0_5"/>
<gene>
    <name evidence="2" type="ordered locus">MICA_2323</name>
</gene>
<protein>
    <submittedName>
        <fullName evidence="2">Uncharacterized protein</fullName>
    </submittedName>
</protein>
<accession>G2KT81</accession>
<dbReference type="KEGG" id="mai:MICA_2323"/>
<evidence type="ECO:0000256" key="1">
    <source>
        <dbReference type="SAM" id="MobiDB-lite"/>
    </source>
</evidence>
<dbReference type="OrthoDB" id="9856144at2"/>
<keyword evidence="3" id="KW-1185">Reference proteome</keyword>
<feature type="compositionally biased region" description="Polar residues" evidence="1">
    <location>
        <begin position="63"/>
        <end position="81"/>
    </location>
</feature>
<organism evidence="2 3">
    <name type="scientific">Micavibrio aeruginosavorus (strain ARL-13)</name>
    <dbReference type="NCBI Taxonomy" id="856793"/>
    <lineage>
        <taxon>Bacteria</taxon>
        <taxon>Pseudomonadati</taxon>
        <taxon>Bdellovibrionota</taxon>
        <taxon>Bdellovibrionia</taxon>
        <taxon>Bdellovibrionales</taxon>
        <taxon>Pseudobdellovibrionaceae</taxon>
        <taxon>Micavibrio</taxon>
    </lineage>
</organism>
<dbReference type="EMBL" id="CP002382">
    <property type="protein sequence ID" value="AEP10625.1"/>
    <property type="molecule type" value="Genomic_DNA"/>
</dbReference>
<name>G2KT81_MICAA</name>
<evidence type="ECO:0000313" key="2">
    <source>
        <dbReference type="EMBL" id="AEP10625.1"/>
    </source>
</evidence>